<reference evidence="1 2" key="1">
    <citation type="submission" date="2022-01" db="EMBL/GenBank/DDBJ databases">
        <title>A chromosomal length assembly of Cordylochernes scorpioides.</title>
        <authorList>
            <person name="Zeh D."/>
            <person name="Zeh J."/>
        </authorList>
    </citation>
    <scope>NUCLEOTIDE SEQUENCE [LARGE SCALE GENOMIC DNA]</scope>
    <source>
        <strain evidence="1">IN4F17</strain>
        <tissue evidence="1">Whole Body</tissue>
    </source>
</reference>
<dbReference type="EMBL" id="CP092882">
    <property type="protein sequence ID" value="UYV81539.1"/>
    <property type="molecule type" value="Genomic_DNA"/>
</dbReference>
<name>A0ABY6LK04_9ARAC</name>
<evidence type="ECO:0000313" key="1">
    <source>
        <dbReference type="EMBL" id="UYV81539.1"/>
    </source>
</evidence>
<sequence length="129" mass="14365">MDSTSRCWAPYSSRACSSWAREGSTVRWTCSRARSQLAARWSPGTVSPAPTRNASAFVKTGSTTQWQAYLAPKEMAASDMRNTIKSEIDLFTINNYLHHWTPNILSNNSIIQYSDSPKYLGVTLDPALT</sequence>
<dbReference type="Proteomes" id="UP001235939">
    <property type="component" value="Chromosome 20"/>
</dbReference>
<gene>
    <name evidence="1" type="ORF">LAZ67_20001477</name>
</gene>
<evidence type="ECO:0000313" key="2">
    <source>
        <dbReference type="Proteomes" id="UP001235939"/>
    </source>
</evidence>
<proteinExistence type="predicted"/>
<protein>
    <submittedName>
        <fullName evidence="1">Uncharacterized protein</fullName>
    </submittedName>
</protein>
<keyword evidence="2" id="KW-1185">Reference proteome</keyword>
<accession>A0ABY6LK04</accession>
<organism evidence="1 2">
    <name type="scientific">Cordylochernes scorpioides</name>
    <dbReference type="NCBI Taxonomy" id="51811"/>
    <lineage>
        <taxon>Eukaryota</taxon>
        <taxon>Metazoa</taxon>
        <taxon>Ecdysozoa</taxon>
        <taxon>Arthropoda</taxon>
        <taxon>Chelicerata</taxon>
        <taxon>Arachnida</taxon>
        <taxon>Pseudoscorpiones</taxon>
        <taxon>Cheliferoidea</taxon>
        <taxon>Chernetidae</taxon>
        <taxon>Cordylochernes</taxon>
    </lineage>
</organism>